<organism evidence="8 9">
    <name type="scientific">Actinomycetospora straminea</name>
    <dbReference type="NCBI Taxonomy" id="663607"/>
    <lineage>
        <taxon>Bacteria</taxon>
        <taxon>Bacillati</taxon>
        <taxon>Actinomycetota</taxon>
        <taxon>Actinomycetes</taxon>
        <taxon>Pseudonocardiales</taxon>
        <taxon>Pseudonocardiaceae</taxon>
        <taxon>Actinomycetospora</taxon>
    </lineage>
</organism>
<dbReference type="CDD" id="cd18791">
    <property type="entry name" value="SF2_C_RHA"/>
    <property type="match status" value="1"/>
</dbReference>
<dbReference type="SMART" id="SM00847">
    <property type="entry name" value="HA2"/>
    <property type="match status" value="1"/>
</dbReference>
<dbReference type="Proteomes" id="UP001500457">
    <property type="component" value="Unassembled WGS sequence"/>
</dbReference>
<dbReference type="SUPFAM" id="SSF52540">
    <property type="entry name" value="P-loop containing nucleoside triphosphate hydrolases"/>
    <property type="match status" value="1"/>
</dbReference>
<feature type="domain" description="Helicase ATP-binding" evidence="6">
    <location>
        <begin position="90"/>
        <end position="253"/>
    </location>
</feature>
<evidence type="ECO:0000313" key="8">
    <source>
        <dbReference type="EMBL" id="GAA4881998.1"/>
    </source>
</evidence>
<keyword evidence="2" id="KW-0378">Hydrolase</keyword>
<dbReference type="RefSeq" id="WP_274233590.1">
    <property type="nucleotide sequence ID" value="NZ_BAABHQ010000010.1"/>
</dbReference>
<dbReference type="Pfam" id="PF00271">
    <property type="entry name" value="Helicase_C"/>
    <property type="match status" value="1"/>
</dbReference>
<dbReference type="NCBIfam" id="NF008348">
    <property type="entry name" value="PRK11131.1"/>
    <property type="match status" value="1"/>
</dbReference>
<name>A0ABP9EL61_9PSEU</name>
<dbReference type="SMART" id="SM00487">
    <property type="entry name" value="DEXDc"/>
    <property type="match status" value="1"/>
</dbReference>
<feature type="domain" description="Helicase C-terminal" evidence="7">
    <location>
        <begin position="279"/>
        <end position="453"/>
    </location>
</feature>
<dbReference type="InterPro" id="IPR048333">
    <property type="entry name" value="HA2_WH"/>
</dbReference>
<dbReference type="EMBL" id="BAABHQ010000010">
    <property type="protein sequence ID" value="GAA4881998.1"/>
    <property type="molecule type" value="Genomic_DNA"/>
</dbReference>
<comment type="caution">
    <text evidence="8">The sequence shown here is derived from an EMBL/GenBank/DDBJ whole genome shotgun (WGS) entry which is preliminary data.</text>
</comment>
<dbReference type="InterPro" id="IPR011545">
    <property type="entry name" value="DEAD/DEAH_box_helicase_dom"/>
</dbReference>
<dbReference type="InterPro" id="IPR011709">
    <property type="entry name" value="DEAD-box_helicase_OB_fold"/>
</dbReference>
<dbReference type="PROSITE" id="PS51192">
    <property type="entry name" value="HELICASE_ATP_BIND_1"/>
    <property type="match status" value="1"/>
</dbReference>
<feature type="coiled-coil region" evidence="5">
    <location>
        <begin position="790"/>
        <end position="817"/>
    </location>
</feature>
<evidence type="ECO:0000256" key="1">
    <source>
        <dbReference type="ARBA" id="ARBA00022741"/>
    </source>
</evidence>
<dbReference type="GO" id="GO:0004386">
    <property type="term" value="F:helicase activity"/>
    <property type="evidence" value="ECO:0007669"/>
    <property type="project" value="UniProtKB-KW"/>
</dbReference>
<dbReference type="Gene3D" id="3.40.50.300">
    <property type="entry name" value="P-loop containing nucleotide triphosphate hydrolases"/>
    <property type="match status" value="2"/>
</dbReference>
<dbReference type="SMART" id="SM00490">
    <property type="entry name" value="HELICc"/>
    <property type="match status" value="1"/>
</dbReference>
<dbReference type="PANTHER" id="PTHR18934:SF99">
    <property type="entry name" value="ATP-DEPENDENT RNA HELICASE DHX37-RELATED"/>
    <property type="match status" value="1"/>
</dbReference>
<dbReference type="InterPro" id="IPR010222">
    <property type="entry name" value="RNA_helicase_HrpA"/>
</dbReference>
<keyword evidence="3 8" id="KW-0347">Helicase</keyword>
<keyword evidence="1" id="KW-0547">Nucleotide-binding</keyword>
<evidence type="ECO:0000259" key="6">
    <source>
        <dbReference type="PROSITE" id="PS51192"/>
    </source>
</evidence>
<sequence length="1337" mass="146478">MSAATGVGSDVGTDLATRVAALGPADEHRLRRRIAGAQRIGDDGRRAGTLEKIAGDVTAAEQRLARRRASVPAITYPEALPITERVGEIRAALESHQVVVVAGETGSGKTTQLPKIALELGRGVLGTIGHTQPRRIAARTVAERVAEELGTTGTDTVGYQVRFTSRASEDTLVKLMTDGILLAEIQQDRLLRRYDTLIIDEAHERSLNIDFLLGYLAQLLPRRPDLKVVITSATIDPERFSRHFGDAPIVEVSGRTYPVEIRYRSLVDEEGEQRDQVEGIVDAVDELRREGPEGDVLVFLSGEREIRDAADALREHAEQAHVEDLDVLPLYARLSSAEQHRVFEPAPGGRRRVVLATNVAETSLTVPGIRYVVDPGLARISRYSRRTKVQRLPIEPISQASATQRAGRCGRVADGICIRLYAEEDFDARPEFTDPEIQRTNLASVILQMAGAKLGPVEEFPFVDPPERLAVRDGVRLLTELGALVDGDATRLSDTGRRLARLPVDPRIARMVLAADELGCLHEVTVIAAGLSAQDPRERPADKADQADAAHARFTDPRSDFLSWVHLWDHVRAGRRELSSNQFRKRCQAEFLNHLRIREWQDLAAQLRQLGDELGLTRNEPSAEMTKDLGNRIHQALLTGLLSQIGLAQEPPTDPKTGKPRRRALIEYEGSRGARFAIWPGSTLAKRPPTMVMAAELVETSRLWARTVAAVEPAWVEEAAGDLVTRTHSEPRWSKRRGTAVATERVSLFGVPLTLDRTVDYHRIDGEVARELFVRHALVQGEWNTRHAFVTRNRERLEQVEEMERRARRELAVDEETIYAFYDARVPADVVSVRHFDRWWQKASRRDPHLLDLDPQALLAGEAPTAEQYPDTWTSGGLTLPLSYAYQPGAETDGVTVSVPLAVLGQVRAEDLAWQVPGLREEMLTALVRSLPKNLRRSLVPAPDSARALLARLAHDGEPAPDQPLLPALSAAVRRLSGLDVPVDAWNVAGLPSHLRLTFRVTDDEGGTVAEGPDLGALRRRHAAATRAAVAAVADGAERRGLTSFGGPDGVGELPRTREQRRAGGTVTAHLALVDTGRAVDVRVFDSAVEARDAMRGGTRRLLRLAVASPARSLVRSLDNRAVLRLRGAMTAGGYRDVDALAEDCVDAAIDALVATGGGPAWDPAAFETLRAHVAARLPAAAAEVLSRAETALGEAGQVALALDELAARPGSLLTDALDDVREQSRVLVGDRFVARTPVARLLDVARYLRAARWRLDKLPTAPGRDAEAMATAHRVEGEYRARRTRAAAEPRSFDRDAYDAVGWMLQELRVSLFAQEVGTPGPVSEQRITKALAKLS</sequence>
<reference evidence="9" key="1">
    <citation type="journal article" date="2019" name="Int. J. Syst. Evol. Microbiol.">
        <title>The Global Catalogue of Microorganisms (GCM) 10K type strain sequencing project: providing services to taxonomists for standard genome sequencing and annotation.</title>
        <authorList>
            <consortium name="The Broad Institute Genomics Platform"/>
            <consortium name="The Broad Institute Genome Sequencing Center for Infectious Disease"/>
            <person name="Wu L."/>
            <person name="Ma J."/>
        </authorList>
    </citation>
    <scope>NUCLEOTIDE SEQUENCE [LARGE SCALE GENOMIC DNA]</scope>
    <source>
        <strain evidence="9">JCM 17983</strain>
    </source>
</reference>
<dbReference type="InterPro" id="IPR024590">
    <property type="entry name" value="HrpA_C"/>
</dbReference>
<dbReference type="Pfam" id="PF07717">
    <property type="entry name" value="OB_NTP_bind"/>
    <property type="match status" value="1"/>
</dbReference>
<dbReference type="Pfam" id="PF04408">
    <property type="entry name" value="WHD_HA2"/>
    <property type="match status" value="1"/>
</dbReference>
<dbReference type="NCBIfam" id="TIGR01967">
    <property type="entry name" value="DEAH_box_HrpA"/>
    <property type="match status" value="1"/>
</dbReference>
<keyword evidence="5" id="KW-0175">Coiled coil</keyword>
<dbReference type="PANTHER" id="PTHR18934">
    <property type="entry name" value="ATP-DEPENDENT RNA HELICASE"/>
    <property type="match status" value="1"/>
</dbReference>
<dbReference type="Pfam" id="PF21010">
    <property type="entry name" value="HA2_C"/>
    <property type="match status" value="1"/>
</dbReference>
<gene>
    <name evidence="8" type="primary">hrpA</name>
    <name evidence="8" type="ORF">GCM10023203_37010</name>
</gene>
<dbReference type="PROSITE" id="PS51194">
    <property type="entry name" value="HELICASE_CTER"/>
    <property type="match status" value="1"/>
</dbReference>
<proteinExistence type="predicted"/>
<keyword evidence="9" id="KW-1185">Reference proteome</keyword>
<dbReference type="Pfam" id="PF00270">
    <property type="entry name" value="DEAD"/>
    <property type="match status" value="1"/>
</dbReference>
<evidence type="ECO:0000256" key="4">
    <source>
        <dbReference type="ARBA" id="ARBA00022840"/>
    </source>
</evidence>
<dbReference type="InterPro" id="IPR001650">
    <property type="entry name" value="Helicase_C-like"/>
</dbReference>
<dbReference type="InterPro" id="IPR007502">
    <property type="entry name" value="Helicase-assoc_dom"/>
</dbReference>
<dbReference type="Gene3D" id="1.20.120.1080">
    <property type="match status" value="1"/>
</dbReference>
<dbReference type="SMART" id="SM00382">
    <property type="entry name" value="AAA"/>
    <property type="match status" value="1"/>
</dbReference>
<evidence type="ECO:0000256" key="3">
    <source>
        <dbReference type="ARBA" id="ARBA00022806"/>
    </source>
</evidence>
<accession>A0ABP9EL61</accession>
<dbReference type="InterPro" id="IPR014001">
    <property type="entry name" value="Helicase_ATP-bd"/>
</dbReference>
<protein>
    <submittedName>
        <fullName evidence="8">ATP-dependent RNA helicase HrpA</fullName>
    </submittedName>
</protein>
<evidence type="ECO:0000256" key="2">
    <source>
        <dbReference type="ARBA" id="ARBA00022801"/>
    </source>
</evidence>
<keyword evidence="4" id="KW-0067">ATP-binding</keyword>
<evidence type="ECO:0000259" key="7">
    <source>
        <dbReference type="PROSITE" id="PS51194"/>
    </source>
</evidence>
<dbReference type="Pfam" id="PF11898">
    <property type="entry name" value="DUF3418"/>
    <property type="match status" value="1"/>
</dbReference>
<evidence type="ECO:0000313" key="9">
    <source>
        <dbReference type="Proteomes" id="UP001500457"/>
    </source>
</evidence>
<dbReference type="InterPro" id="IPR027417">
    <property type="entry name" value="P-loop_NTPase"/>
</dbReference>
<dbReference type="InterPro" id="IPR003593">
    <property type="entry name" value="AAA+_ATPase"/>
</dbReference>
<evidence type="ECO:0000256" key="5">
    <source>
        <dbReference type="SAM" id="Coils"/>
    </source>
</evidence>